<protein>
    <recommendedName>
        <fullName evidence="4">Pentatricopeptide repeat-containing protein</fullName>
    </recommendedName>
</protein>
<proteinExistence type="predicted"/>
<dbReference type="PANTHER" id="PTHR47926">
    <property type="entry name" value="PENTATRICOPEPTIDE REPEAT-CONTAINING PROTEIN"/>
    <property type="match status" value="1"/>
</dbReference>
<sequence>MIAAYGIHGKGGEALKVFYQMVKSSGIKPNNVNFLSVLSACSYAGLVEKGTEIFDLMVGEYKLELTSEHYGIMVDLLGRNGEISKAMNIINHMPNPDGPHVWGALLGACRIHHNIEVGEVAAKNLLNLDANHAGYYI</sequence>
<evidence type="ECO:0000313" key="2">
    <source>
        <dbReference type="EMBL" id="KAI9194612.1"/>
    </source>
</evidence>
<gene>
    <name evidence="2" type="ORF">LWI28_007555</name>
</gene>
<accession>A0AAD5JD46</accession>
<dbReference type="AlphaFoldDB" id="A0AAD5JD46"/>
<dbReference type="Pfam" id="PF01535">
    <property type="entry name" value="PPR"/>
    <property type="match status" value="3"/>
</dbReference>
<evidence type="ECO:0000313" key="3">
    <source>
        <dbReference type="Proteomes" id="UP001064489"/>
    </source>
</evidence>
<keyword evidence="3" id="KW-1185">Reference proteome</keyword>
<dbReference type="GO" id="GO:0003723">
    <property type="term" value="F:RNA binding"/>
    <property type="evidence" value="ECO:0007669"/>
    <property type="project" value="InterPro"/>
</dbReference>
<dbReference type="Gene3D" id="1.25.40.10">
    <property type="entry name" value="Tetratricopeptide repeat domain"/>
    <property type="match status" value="1"/>
</dbReference>
<dbReference type="InterPro" id="IPR046960">
    <property type="entry name" value="PPR_At4g14850-like_plant"/>
</dbReference>
<comment type="caution">
    <text evidence="2">The sequence shown here is derived from an EMBL/GenBank/DDBJ whole genome shotgun (WGS) entry which is preliminary data.</text>
</comment>
<evidence type="ECO:0000256" key="1">
    <source>
        <dbReference type="ARBA" id="ARBA00022737"/>
    </source>
</evidence>
<name>A0AAD5JD46_ACENE</name>
<reference evidence="2" key="1">
    <citation type="journal article" date="2022" name="Plant J.">
        <title>Strategies of tolerance reflected in two North American maple genomes.</title>
        <authorList>
            <person name="McEvoy S.L."/>
            <person name="Sezen U.U."/>
            <person name="Trouern-Trend A."/>
            <person name="McMahon S.M."/>
            <person name="Schaberg P.G."/>
            <person name="Yang J."/>
            <person name="Wegrzyn J.L."/>
            <person name="Swenson N.G."/>
        </authorList>
    </citation>
    <scope>NUCLEOTIDE SEQUENCE</scope>
    <source>
        <strain evidence="2">91603</strain>
    </source>
</reference>
<dbReference type="InterPro" id="IPR002885">
    <property type="entry name" value="PPR_rpt"/>
</dbReference>
<keyword evidence="1" id="KW-0677">Repeat</keyword>
<evidence type="ECO:0008006" key="4">
    <source>
        <dbReference type="Google" id="ProtNLM"/>
    </source>
</evidence>
<reference evidence="2" key="2">
    <citation type="submission" date="2023-02" db="EMBL/GenBank/DDBJ databases">
        <authorList>
            <person name="Swenson N.G."/>
            <person name="Wegrzyn J.L."/>
            <person name="Mcevoy S.L."/>
        </authorList>
    </citation>
    <scope>NUCLEOTIDE SEQUENCE</scope>
    <source>
        <strain evidence="2">91603</strain>
        <tissue evidence="2">Leaf</tissue>
    </source>
</reference>
<dbReference type="NCBIfam" id="TIGR00756">
    <property type="entry name" value="PPR"/>
    <property type="match status" value="1"/>
</dbReference>
<dbReference type="Proteomes" id="UP001064489">
    <property type="component" value="Chromosome 1"/>
</dbReference>
<organism evidence="2 3">
    <name type="scientific">Acer negundo</name>
    <name type="common">Box elder</name>
    <dbReference type="NCBI Taxonomy" id="4023"/>
    <lineage>
        <taxon>Eukaryota</taxon>
        <taxon>Viridiplantae</taxon>
        <taxon>Streptophyta</taxon>
        <taxon>Embryophyta</taxon>
        <taxon>Tracheophyta</taxon>
        <taxon>Spermatophyta</taxon>
        <taxon>Magnoliopsida</taxon>
        <taxon>eudicotyledons</taxon>
        <taxon>Gunneridae</taxon>
        <taxon>Pentapetalae</taxon>
        <taxon>rosids</taxon>
        <taxon>malvids</taxon>
        <taxon>Sapindales</taxon>
        <taxon>Sapindaceae</taxon>
        <taxon>Hippocastanoideae</taxon>
        <taxon>Acereae</taxon>
        <taxon>Acer</taxon>
    </lineage>
</organism>
<dbReference type="PANTHER" id="PTHR47926:SF431">
    <property type="entry name" value="PENTATRICOPEPTIDE REPEAT-CONTAINING PROTEIN-RELATED"/>
    <property type="match status" value="1"/>
</dbReference>
<dbReference type="EMBL" id="JAJSOW010000003">
    <property type="protein sequence ID" value="KAI9194612.1"/>
    <property type="molecule type" value="Genomic_DNA"/>
</dbReference>
<dbReference type="GO" id="GO:0009451">
    <property type="term" value="P:RNA modification"/>
    <property type="evidence" value="ECO:0007669"/>
    <property type="project" value="InterPro"/>
</dbReference>
<dbReference type="InterPro" id="IPR011990">
    <property type="entry name" value="TPR-like_helical_dom_sf"/>
</dbReference>